<name>A0A367G5K4_9FIRM</name>
<evidence type="ECO:0000313" key="3">
    <source>
        <dbReference type="Proteomes" id="UP000252378"/>
    </source>
</evidence>
<keyword evidence="1" id="KW-0472">Membrane</keyword>
<reference evidence="2 3" key="1">
    <citation type="submission" date="2018-03" db="EMBL/GenBank/DDBJ databases">
        <title>Complete genome sequencing of Faecalibacterium prausnitzii strains isolated from the human gut.</title>
        <authorList>
            <person name="Fitzgerald B.C."/>
            <person name="Shkoporov A.N."/>
            <person name="Ross P.R."/>
            <person name="Hill C."/>
        </authorList>
    </citation>
    <scope>NUCLEOTIDE SEQUENCE [LARGE SCALE GENOMIC DNA]</scope>
    <source>
        <strain evidence="2 3">ATCC 27768</strain>
    </source>
</reference>
<organism evidence="2 3">
    <name type="scientific">Faecalibacterium prausnitzii</name>
    <dbReference type="NCBI Taxonomy" id="853"/>
    <lineage>
        <taxon>Bacteria</taxon>
        <taxon>Bacillati</taxon>
        <taxon>Bacillota</taxon>
        <taxon>Clostridia</taxon>
        <taxon>Eubacteriales</taxon>
        <taxon>Oscillospiraceae</taxon>
        <taxon>Faecalibacterium</taxon>
    </lineage>
</organism>
<dbReference type="Proteomes" id="UP000252378">
    <property type="component" value="Unassembled WGS sequence"/>
</dbReference>
<comment type="caution">
    <text evidence="2">The sequence shown here is derived from an EMBL/GenBank/DDBJ whole genome shotgun (WGS) entry which is preliminary data.</text>
</comment>
<accession>A0A367G5K4</accession>
<evidence type="ECO:0000313" key="2">
    <source>
        <dbReference type="EMBL" id="RCH45366.1"/>
    </source>
</evidence>
<dbReference type="EMBL" id="PXUP01000012">
    <property type="protein sequence ID" value="RCH45366.1"/>
    <property type="molecule type" value="Genomic_DNA"/>
</dbReference>
<gene>
    <name evidence="2" type="ORF">C7J97_09630</name>
</gene>
<keyword evidence="1" id="KW-1133">Transmembrane helix</keyword>
<evidence type="ECO:0000256" key="1">
    <source>
        <dbReference type="SAM" id="Phobius"/>
    </source>
</evidence>
<dbReference type="AlphaFoldDB" id="A0A367G5K4"/>
<keyword evidence="1" id="KW-0812">Transmembrane</keyword>
<feature type="transmembrane region" description="Helical" evidence="1">
    <location>
        <begin position="23"/>
        <end position="46"/>
    </location>
</feature>
<sequence length="60" mass="7538">MNYFCLELFTVFFQHEYRFRYKFFRYCSIFKVLCAAALRLTAYLFYHFRDKLSSAFLKDF</sequence>
<proteinExistence type="predicted"/>
<protein>
    <submittedName>
        <fullName evidence="2">Uncharacterized protein</fullName>
    </submittedName>
</protein>